<dbReference type="Proteomes" id="UP001153954">
    <property type="component" value="Unassembled WGS sequence"/>
</dbReference>
<organism evidence="7 8">
    <name type="scientific">Euphydryas editha</name>
    <name type="common">Edith's checkerspot</name>
    <dbReference type="NCBI Taxonomy" id="104508"/>
    <lineage>
        <taxon>Eukaryota</taxon>
        <taxon>Metazoa</taxon>
        <taxon>Ecdysozoa</taxon>
        <taxon>Arthropoda</taxon>
        <taxon>Hexapoda</taxon>
        <taxon>Insecta</taxon>
        <taxon>Pterygota</taxon>
        <taxon>Neoptera</taxon>
        <taxon>Endopterygota</taxon>
        <taxon>Lepidoptera</taxon>
        <taxon>Glossata</taxon>
        <taxon>Ditrysia</taxon>
        <taxon>Papilionoidea</taxon>
        <taxon>Nymphalidae</taxon>
        <taxon>Nymphalinae</taxon>
        <taxon>Euphydryas</taxon>
    </lineage>
</organism>
<protein>
    <recommendedName>
        <fullName evidence="9">Gustatory receptor</fullName>
    </recommendedName>
</protein>
<accession>A0AAU9U7U4</accession>
<gene>
    <name evidence="7" type="ORF">EEDITHA_LOCUS10631</name>
</gene>
<dbReference type="GO" id="GO:0005886">
    <property type="term" value="C:plasma membrane"/>
    <property type="evidence" value="ECO:0007669"/>
    <property type="project" value="UniProtKB-SubCell"/>
</dbReference>
<comment type="caution">
    <text evidence="7">The sequence shown here is derived from an EMBL/GenBank/DDBJ whole genome shotgun (WGS) entry which is preliminary data.</text>
</comment>
<evidence type="ECO:0000256" key="4">
    <source>
        <dbReference type="ARBA" id="ARBA00022989"/>
    </source>
</evidence>
<keyword evidence="2" id="KW-1003">Cell membrane</keyword>
<evidence type="ECO:0000313" key="7">
    <source>
        <dbReference type="EMBL" id="CAH2095141.1"/>
    </source>
</evidence>
<dbReference type="Pfam" id="PF08395">
    <property type="entry name" value="7tm_7"/>
    <property type="match status" value="1"/>
</dbReference>
<dbReference type="GO" id="GO:0050909">
    <property type="term" value="P:sensory perception of taste"/>
    <property type="evidence" value="ECO:0007669"/>
    <property type="project" value="InterPro"/>
</dbReference>
<evidence type="ECO:0000256" key="5">
    <source>
        <dbReference type="ARBA" id="ARBA00023136"/>
    </source>
</evidence>
<evidence type="ECO:0000256" key="2">
    <source>
        <dbReference type="ARBA" id="ARBA00022475"/>
    </source>
</evidence>
<feature type="transmembrane region" description="Helical" evidence="6">
    <location>
        <begin position="15"/>
        <end position="34"/>
    </location>
</feature>
<comment type="subcellular location">
    <subcellularLocation>
        <location evidence="1">Cell membrane</location>
        <topology evidence="1">Multi-pass membrane protein</topology>
    </subcellularLocation>
</comment>
<evidence type="ECO:0000256" key="6">
    <source>
        <dbReference type="SAM" id="Phobius"/>
    </source>
</evidence>
<evidence type="ECO:0000313" key="8">
    <source>
        <dbReference type="Proteomes" id="UP001153954"/>
    </source>
</evidence>
<name>A0AAU9U7U4_EUPED</name>
<keyword evidence="8" id="KW-1185">Reference proteome</keyword>
<reference evidence="7" key="1">
    <citation type="submission" date="2022-03" db="EMBL/GenBank/DDBJ databases">
        <authorList>
            <person name="Tunstrom K."/>
        </authorList>
    </citation>
    <scope>NUCLEOTIDE SEQUENCE</scope>
</reference>
<evidence type="ECO:0000256" key="3">
    <source>
        <dbReference type="ARBA" id="ARBA00022692"/>
    </source>
</evidence>
<feature type="transmembrane region" description="Helical" evidence="6">
    <location>
        <begin position="186"/>
        <end position="206"/>
    </location>
</feature>
<keyword evidence="5 6" id="KW-0472">Membrane</keyword>
<dbReference type="EMBL" id="CAKOGL010000015">
    <property type="protein sequence ID" value="CAH2095141.1"/>
    <property type="molecule type" value="Genomic_DNA"/>
</dbReference>
<keyword evidence="4 6" id="KW-1133">Transmembrane helix</keyword>
<keyword evidence="3 6" id="KW-0812">Transmembrane</keyword>
<evidence type="ECO:0008006" key="9">
    <source>
        <dbReference type="Google" id="ProtNLM"/>
    </source>
</evidence>
<proteinExistence type="predicted"/>
<dbReference type="AlphaFoldDB" id="A0AAU9U7U4"/>
<sequence length="210" mass="24479">MTIIFFKSNKSISKILKVFFIILQIITLSDFGFLRYKLKLVSLKKCIRDKKLKPSEAQFFYKYLNDSVANVRKTFDPIVVVTLSANIPCMMITIYETIRDLKTEVENLYENLVNSIIVIVTFVTIVAPMIAAESSSTEVDKIKIILHDMLLCEKDDRQVRDVKKFIQYIDARPFKFRVLKIIPIDATFPVLMFNFCVTYLIVILQLTHIY</sequence>
<evidence type="ECO:0000256" key="1">
    <source>
        <dbReference type="ARBA" id="ARBA00004651"/>
    </source>
</evidence>
<dbReference type="InterPro" id="IPR013604">
    <property type="entry name" value="7TM_chemorcpt"/>
</dbReference>
<feature type="transmembrane region" description="Helical" evidence="6">
    <location>
        <begin position="112"/>
        <end position="131"/>
    </location>
</feature>